<dbReference type="AlphaFoldDB" id="A0A0G0QUW5"/>
<evidence type="ECO:0000313" key="2">
    <source>
        <dbReference type="EMBL" id="KKR41146.1"/>
    </source>
</evidence>
<dbReference type="SUPFAM" id="SSF57938">
    <property type="entry name" value="DnaJ/Hsp40 cysteine-rich domain"/>
    <property type="match status" value="1"/>
</dbReference>
<dbReference type="InterPro" id="IPR036410">
    <property type="entry name" value="HSP_DnaJ_Cys-rich_dom_sf"/>
</dbReference>
<name>A0A0G0QUW5_9BACT</name>
<accession>A0A0G0QUW5</accession>
<dbReference type="Proteomes" id="UP000034072">
    <property type="component" value="Unassembled WGS sequence"/>
</dbReference>
<gene>
    <name evidence="2" type="ORF">UT75_C0001G0050</name>
</gene>
<evidence type="ECO:0000256" key="1">
    <source>
        <dbReference type="SAM" id="MobiDB-lite"/>
    </source>
</evidence>
<sequence>MSEQKIRKRRWAHYSNICKFCNGHNFLLNTSRLVLEQCPHCDGTGYGDQEPPDDGTPGSSNAA</sequence>
<reference evidence="2 3" key="1">
    <citation type="journal article" date="2015" name="Nature">
        <title>rRNA introns, odd ribosomes, and small enigmatic genomes across a large radiation of phyla.</title>
        <authorList>
            <person name="Brown C.T."/>
            <person name="Hug L.A."/>
            <person name="Thomas B.C."/>
            <person name="Sharon I."/>
            <person name="Castelle C.J."/>
            <person name="Singh A."/>
            <person name="Wilkins M.J."/>
            <person name="Williams K.H."/>
            <person name="Banfield J.F."/>
        </authorList>
    </citation>
    <scope>NUCLEOTIDE SEQUENCE [LARGE SCALE GENOMIC DNA]</scope>
</reference>
<dbReference type="EMBL" id="LBXZ01000001">
    <property type="protein sequence ID" value="KKR41146.1"/>
    <property type="molecule type" value="Genomic_DNA"/>
</dbReference>
<organism evidence="2 3">
    <name type="scientific">Candidatus Yanofskybacteria bacterium GW2011_GWE2_40_11</name>
    <dbReference type="NCBI Taxonomy" id="1619033"/>
    <lineage>
        <taxon>Bacteria</taxon>
        <taxon>Candidatus Yanofskyibacteriota</taxon>
    </lineage>
</organism>
<protein>
    <submittedName>
        <fullName evidence="2">Uncharacterized protein</fullName>
    </submittedName>
</protein>
<feature type="region of interest" description="Disordered" evidence="1">
    <location>
        <begin position="44"/>
        <end position="63"/>
    </location>
</feature>
<proteinExistence type="predicted"/>
<evidence type="ECO:0000313" key="3">
    <source>
        <dbReference type="Proteomes" id="UP000034072"/>
    </source>
</evidence>
<comment type="caution">
    <text evidence="2">The sequence shown here is derived from an EMBL/GenBank/DDBJ whole genome shotgun (WGS) entry which is preliminary data.</text>
</comment>